<feature type="domain" description="GFO/IDH/MocA-like oxidoreductase" evidence="4">
    <location>
        <begin position="176"/>
        <end position="294"/>
    </location>
</feature>
<keyword evidence="1" id="KW-0560">Oxidoreductase</keyword>
<dbReference type="SUPFAM" id="SSF55347">
    <property type="entry name" value="Glyceraldehyde-3-phosphate dehydrogenase-like, C-terminal domain"/>
    <property type="match status" value="1"/>
</dbReference>
<evidence type="ECO:0000313" key="6">
    <source>
        <dbReference type="Proteomes" id="UP001216907"/>
    </source>
</evidence>
<dbReference type="InterPro" id="IPR006311">
    <property type="entry name" value="TAT_signal"/>
</dbReference>
<dbReference type="PANTHER" id="PTHR43818:SF11">
    <property type="entry name" value="BCDNA.GH03377"/>
    <property type="match status" value="1"/>
</dbReference>
<feature type="chain" id="PRO_5046704914" evidence="2">
    <location>
        <begin position="26"/>
        <end position="373"/>
    </location>
</feature>
<dbReference type="InterPro" id="IPR055170">
    <property type="entry name" value="GFO_IDH_MocA-like_dom"/>
</dbReference>
<evidence type="ECO:0000256" key="2">
    <source>
        <dbReference type="SAM" id="SignalP"/>
    </source>
</evidence>
<keyword evidence="6" id="KW-1185">Reference proteome</keyword>
<gene>
    <name evidence="5" type="ORF">PZE19_31090</name>
</gene>
<protein>
    <submittedName>
        <fullName evidence="5">Gfo/Idh/MocA family oxidoreductase</fullName>
    </submittedName>
</protein>
<dbReference type="InterPro" id="IPR000683">
    <property type="entry name" value="Gfo/Idh/MocA-like_OxRdtase_N"/>
</dbReference>
<dbReference type="InterPro" id="IPR036291">
    <property type="entry name" value="NAD(P)-bd_dom_sf"/>
</dbReference>
<dbReference type="InterPro" id="IPR050463">
    <property type="entry name" value="Gfo/Idh/MocA_oxidrdct_glycsds"/>
</dbReference>
<dbReference type="Gene3D" id="3.30.360.10">
    <property type="entry name" value="Dihydrodipicolinate Reductase, domain 2"/>
    <property type="match status" value="1"/>
</dbReference>
<evidence type="ECO:0000313" key="5">
    <source>
        <dbReference type="EMBL" id="MDG3008235.1"/>
    </source>
</evidence>
<name>A0ABT6FKZ0_9BACT</name>
<proteinExistence type="predicted"/>
<dbReference type="Gene3D" id="3.40.50.720">
    <property type="entry name" value="NAD(P)-binding Rossmann-like Domain"/>
    <property type="match status" value="1"/>
</dbReference>
<evidence type="ECO:0000259" key="3">
    <source>
        <dbReference type="Pfam" id="PF01408"/>
    </source>
</evidence>
<evidence type="ECO:0000259" key="4">
    <source>
        <dbReference type="Pfam" id="PF22725"/>
    </source>
</evidence>
<dbReference type="PANTHER" id="PTHR43818">
    <property type="entry name" value="BCDNA.GH03377"/>
    <property type="match status" value="1"/>
</dbReference>
<feature type="signal peptide" evidence="2">
    <location>
        <begin position="1"/>
        <end position="25"/>
    </location>
</feature>
<evidence type="ECO:0000256" key="1">
    <source>
        <dbReference type="ARBA" id="ARBA00023002"/>
    </source>
</evidence>
<dbReference type="PROSITE" id="PS51318">
    <property type="entry name" value="TAT"/>
    <property type="match status" value="1"/>
</dbReference>
<reference evidence="5 6" key="1">
    <citation type="submission" date="2023-03" db="EMBL/GenBank/DDBJ databases">
        <title>Paludisphaera mucosa sp. nov. a novel planctomycete from northern fen.</title>
        <authorList>
            <person name="Ivanova A."/>
        </authorList>
    </citation>
    <scope>NUCLEOTIDE SEQUENCE [LARGE SCALE GENOMIC DNA]</scope>
    <source>
        <strain evidence="5 6">Pla2</strain>
    </source>
</reference>
<dbReference type="Pfam" id="PF01408">
    <property type="entry name" value="GFO_IDH_MocA"/>
    <property type="match status" value="1"/>
</dbReference>
<feature type="domain" description="Gfo/Idh/MocA-like oxidoreductase N-terminal" evidence="3">
    <location>
        <begin position="36"/>
        <end position="162"/>
    </location>
</feature>
<comment type="caution">
    <text evidence="5">The sequence shown here is derived from an EMBL/GenBank/DDBJ whole genome shotgun (WGS) entry which is preliminary data.</text>
</comment>
<sequence length="373" mass="40210">MMSIPRRTFLGATAGALTSAPLLGAAAAARGAGDTIGVGLIGVGNRGSVLLQNLLQIPGVSVRAICDVDGERLERGLKAVENAGQKRPAGTTDGTWKELLAKDGLDAIVSAIPCDLHARCYLDAIAAGKDLYGEKPMCLSRSDLDAVVKAARESKQIVQVGHQRRADPHFIEPIAAVHRGEIGDLVEGRILWSNSWGPLLGWFGQRRRSGDWIVEQAVHNWDVLNWAVNAPPVRAMAMGRDDLFRDRQADRDVHDYYAGVVEYPGNVFVNIIHSWVAPTKFNEEFTRLIGVKGGVDFGTGTFSYRPDLKKADQVLGGPETNNTLLALKAFVNSVRTRSEPVCTVEHGRAAVLSCLLVRASVDAKSAVTMDQVA</sequence>
<dbReference type="SUPFAM" id="SSF51735">
    <property type="entry name" value="NAD(P)-binding Rossmann-fold domains"/>
    <property type="match status" value="1"/>
</dbReference>
<organism evidence="5 6">
    <name type="scientific">Paludisphaera mucosa</name>
    <dbReference type="NCBI Taxonomy" id="3030827"/>
    <lineage>
        <taxon>Bacteria</taxon>
        <taxon>Pseudomonadati</taxon>
        <taxon>Planctomycetota</taxon>
        <taxon>Planctomycetia</taxon>
        <taxon>Isosphaerales</taxon>
        <taxon>Isosphaeraceae</taxon>
        <taxon>Paludisphaera</taxon>
    </lineage>
</organism>
<dbReference type="Pfam" id="PF22725">
    <property type="entry name" value="GFO_IDH_MocA_C3"/>
    <property type="match status" value="1"/>
</dbReference>
<dbReference type="RefSeq" id="WP_277864562.1">
    <property type="nucleotide sequence ID" value="NZ_JARRAG010000004.1"/>
</dbReference>
<keyword evidence="2" id="KW-0732">Signal</keyword>
<dbReference type="Proteomes" id="UP001216907">
    <property type="component" value="Unassembled WGS sequence"/>
</dbReference>
<dbReference type="EMBL" id="JARRAG010000004">
    <property type="protein sequence ID" value="MDG3008235.1"/>
    <property type="molecule type" value="Genomic_DNA"/>
</dbReference>
<accession>A0ABT6FKZ0</accession>